<sequence>LNIIYIIKNKPSYIYVKYTKLNNWNHISNNNKLYKQNIEIID</sequence>
<accession>A0A0K2VJT4</accession>
<evidence type="ECO:0000313" key="1">
    <source>
        <dbReference type="EMBL" id="CDW50728.1"/>
    </source>
</evidence>
<organism evidence="1">
    <name type="scientific">Lepeophtheirus salmonis</name>
    <name type="common">Salmon louse</name>
    <name type="synonym">Caligus salmonis</name>
    <dbReference type="NCBI Taxonomy" id="72036"/>
    <lineage>
        <taxon>Eukaryota</taxon>
        <taxon>Metazoa</taxon>
        <taxon>Ecdysozoa</taxon>
        <taxon>Arthropoda</taxon>
        <taxon>Crustacea</taxon>
        <taxon>Multicrustacea</taxon>
        <taxon>Hexanauplia</taxon>
        <taxon>Copepoda</taxon>
        <taxon>Siphonostomatoida</taxon>
        <taxon>Caligidae</taxon>
        <taxon>Lepeophtheirus</taxon>
    </lineage>
</organism>
<proteinExistence type="predicted"/>
<dbReference type="AlphaFoldDB" id="A0A0K2VJT4"/>
<protein>
    <submittedName>
        <fullName evidence="1">Uncharacterized protein</fullName>
    </submittedName>
</protein>
<reference evidence="1" key="1">
    <citation type="submission" date="2014-05" db="EMBL/GenBank/DDBJ databases">
        <authorList>
            <person name="Chronopoulou M."/>
        </authorList>
    </citation>
    <scope>NUCLEOTIDE SEQUENCE</scope>
    <source>
        <tissue evidence="1">Whole organism</tissue>
    </source>
</reference>
<feature type="non-terminal residue" evidence="1">
    <location>
        <position position="1"/>
    </location>
</feature>
<name>A0A0K2VJT4_LEPSM</name>
<dbReference type="EMBL" id="HACA01033367">
    <property type="protein sequence ID" value="CDW50728.1"/>
    <property type="molecule type" value="Transcribed_RNA"/>
</dbReference>